<feature type="region of interest" description="Disordered" evidence="1">
    <location>
        <begin position="57"/>
        <end position="97"/>
    </location>
</feature>
<dbReference type="EMBL" id="BMAW01099003">
    <property type="protein sequence ID" value="GFS87764.1"/>
    <property type="molecule type" value="Genomic_DNA"/>
</dbReference>
<name>A0A8X6T9V3_NEPPI</name>
<dbReference type="Proteomes" id="UP000887013">
    <property type="component" value="Unassembled WGS sequence"/>
</dbReference>
<dbReference type="AlphaFoldDB" id="A0A8X6T9V3"/>
<accession>A0A8X6T9V3</accession>
<reference evidence="3" key="1">
    <citation type="submission" date="2020-08" db="EMBL/GenBank/DDBJ databases">
        <title>Multicomponent nature underlies the extraordinary mechanical properties of spider dragline silk.</title>
        <authorList>
            <person name="Kono N."/>
            <person name="Nakamura H."/>
            <person name="Mori M."/>
            <person name="Yoshida Y."/>
            <person name="Ohtoshi R."/>
            <person name="Malay A.D."/>
            <person name="Moran D.A.P."/>
            <person name="Tomita M."/>
            <person name="Numata K."/>
            <person name="Arakawa K."/>
        </authorList>
    </citation>
    <scope>NUCLEOTIDE SEQUENCE</scope>
</reference>
<feature type="signal peptide" evidence="2">
    <location>
        <begin position="1"/>
        <end position="23"/>
    </location>
</feature>
<evidence type="ECO:0000256" key="1">
    <source>
        <dbReference type="SAM" id="MobiDB-lite"/>
    </source>
</evidence>
<evidence type="ECO:0008006" key="5">
    <source>
        <dbReference type="Google" id="ProtNLM"/>
    </source>
</evidence>
<protein>
    <recommendedName>
        <fullName evidence="5">Secreted protein</fullName>
    </recommendedName>
</protein>
<organism evidence="3 4">
    <name type="scientific">Nephila pilipes</name>
    <name type="common">Giant wood spider</name>
    <name type="synonym">Nephila maculata</name>
    <dbReference type="NCBI Taxonomy" id="299642"/>
    <lineage>
        <taxon>Eukaryota</taxon>
        <taxon>Metazoa</taxon>
        <taxon>Ecdysozoa</taxon>
        <taxon>Arthropoda</taxon>
        <taxon>Chelicerata</taxon>
        <taxon>Arachnida</taxon>
        <taxon>Araneae</taxon>
        <taxon>Araneomorphae</taxon>
        <taxon>Entelegynae</taxon>
        <taxon>Araneoidea</taxon>
        <taxon>Nephilidae</taxon>
        <taxon>Nephila</taxon>
    </lineage>
</organism>
<evidence type="ECO:0000313" key="4">
    <source>
        <dbReference type="Proteomes" id="UP000887013"/>
    </source>
</evidence>
<feature type="chain" id="PRO_5036469320" description="Secreted protein" evidence="2">
    <location>
        <begin position="24"/>
        <end position="97"/>
    </location>
</feature>
<keyword evidence="4" id="KW-1185">Reference proteome</keyword>
<evidence type="ECO:0000313" key="3">
    <source>
        <dbReference type="EMBL" id="GFS87764.1"/>
    </source>
</evidence>
<sequence length="97" mass="11156">MKSAIRSHLLRLLLGLWWRPLRTHVVHRFSSRRVTRSTTRSVQEICDVRRRPVRRRGGSYIPSLHAGVPRGYRGPDRRREGPQGACTERRGGGRSCG</sequence>
<gene>
    <name evidence="3" type="ORF">NPIL_595291</name>
</gene>
<keyword evidence="2" id="KW-0732">Signal</keyword>
<proteinExistence type="predicted"/>
<evidence type="ECO:0000256" key="2">
    <source>
        <dbReference type="SAM" id="SignalP"/>
    </source>
</evidence>
<comment type="caution">
    <text evidence="3">The sequence shown here is derived from an EMBL/GenBank/DDBJ whole genome shotgun (WGS) entry which is preliminary data.</text>
</comment>
<feature type="compositionally biased region" description="Basic and acidic residues" evidence="1">
    <location>
        <begin position="73"/>
        <end position="91"/>
    </location>
</feature>